<accession>A0A1M7Y8W6</accession>
<proteinExistence type="predicted"/>
<reference evidence="1 2" key="1">
    <citation type="submission" date="2016-12" db="EMBL/GenBank/DDBJ databases">
        <authorList>
            <person name="Song W.-J."/>
            <person name="Kurnit D.M."/>
        </authorList>
    </citation>
    <scope>NUCLEOTIDE SEQUENCE [LARGE SCALE GENOMIC DNA]</scope>
    <source>
        <strain evidence="1 2">DSM 18488</strain>
    </source>
</reference>
<protein>
    <submittedName>
        <fullName evidence="1">Uncharacterized protein</fullName>
    </submittedName>
</protein>
<dbReference type="EMBL" id="FRFE01000012">
    <property type="protein sequence ID" value="SHO49021.1"/>
    <property type="molecule type" value="Genomic_DNA"/>
</dbReference>
<organism evidence="1 2">
    <name type="scientific">Desulfopila aestuarii DSM 18488</name>
    <dbReference type="NCBI Taxonomy" id="1121416"/>
    <lineage>
        <taxon>Bacteria</taxon>
        <taxon>Pseudomonadati</taxon>
        <taxon>Thermodesulfobacteriota</taxon>
        <taxon>Desulfobulbia</taxon>
        <taxon>Desulfobulbales</taxon>
        <taxon>Desulfocapsaceae</taxon>
        <taxon>Desulfopila</taxon>
    </lineage>
</organism>
<evidence type="ECO:0000313" key="1">
    <source>
        <dbReference type="EMBL" id="SHO49021.1"/>
    </source>
</evidence>
<sequence>MRSGKWTGPIQIKTLIRSFASVQSRPGITMCSIYYFDIKWDVGYLQHLEICLDADPNLLGIAFSIVCLQVEG</sequence>
<keyword evidence="2" id="KW-1185">Reference proteome</keyword>
<gene>
    <name evidence="1" type="ORF">SAMN02745220_02623</name>
</gene>
<evidence type="ECO:0000313" key="2">
    <source>
        <dbReference type="Proteomes" id="UP000184603"/>
    </source>
</evidence>
<dbReference type="AlphaFoldDB" id="A0A1M7Y8W6"/>
<dbReference type="Proteomes" id="UP000184603">
    <property type="component" value="Unassembled WGS sequence"/>
</dbReference>
<name>A0A1M7Y8W6_9BACT</name>